<evidence type="ECO:0000313" key="3">
    <source>
        <dbReference type="Proteomes" id="UP001515683"/>
    </source>
</evidence>
<organism evidence="2 3">
    <name type="scientific">Candidatus Pantoea multigeneris</name>
    <dbReference type="NCBI Taxonomy" id="2608357"/>
    <lineage>
        <taxon>Bacteria</taxon>
        <taxon>Pseudomonadati</taxon>
        <taxon>Pseudomonadota</taxon>
        <taxon>Gammaproteobacteria</taxon>
        <taxon>Enterobacterales</taxon>
        <taxon>Erwiniaceae</taxon>
        <taxon>Pantoea</taxon>
    </lineage>
</organism>
<feature type="chain" id="PRO_5046796351" evidence="1">
    <location>
        <begin position="21"/>
        <end position="116"/>
    </location>
</feature>
<evidence type="ECO:0000256" key="1">
    <source>
        <dbReference type="SAM" id="SignalP"/>
    </source>
</evidence>
<keyword evidence="3" id="KW-1185">Reference proteome</keyword>
<dbReference type="RefSeq" id="WP_167015130.1">
    <property type="nucleotide sequence ID" value="NZ_VWXF01000004.1"/>
</dbReference>
<feature type="signal peptide" evidence="1">
    <location>
        <begin position="1"/>
        <end position="20"/>
    </location>
</feature>
<keyword evidence="1" id="KW-0732">Signal</keyword>
<accession>A0ABX0RAR8</accession>
<dbReference type="Proteomes" id="UP001515683">
    <property type="component" value="Unassembled WGS sequence"/>
</dbReference>
<sequence length="116" mass="13114">MMKIKISALFLVLLPVIASAKVVPQDCVAWPMNITEGWLKRSGIIDISDLDEPKTEVKLLASQKKAHNLHTNIYRFVFHAKDGRKFEVITQNDASDEECSMSEVNSYLVSKSTINY</sequence>
<protein>
    <submittedName>
        <fullName evidence="2">Uncharacterized protein</fullName>
    </submittedName>
</protein>
<name>A0ABX0RAR8_9GAMM</name>
<reference evidence="2 3" key="1">
    <citation type="journal article" date="2019" name="bioRxiv">
        <title>Bacteria contribute to plant secondary compound degradation in a generalist herbivore system.</title>
        <authorList>
            <person name="Francoeur C.B."/>
            <person name="Khadempour L."/>
            <person name="Moreira-Soto R.D."/>
            <person name="Gotting K."/>
            <person name="Book A.J."/>
            <person name="Pinto-Tomas A.A."/>
            <person name="Keefover-Ring K."/>
            <person name="Currie C.R."/>
        </authorList>
    </citation>
    <scope>NUCLEOTIDE SEQUENCE [LARGE SCALE GENOMIC DNA]</scope>
    <source>
        <strain evidence="2">Acro-835</strain>
    </source>
</reference>
<gene>
    <name evidence="2" type="ORF">F3J40_12720</name>
</gene>
<comment type="caution">
    <text evidence="2">The sequence shown here is derived from an EMBL/GenBank/DDBJ whole genome shotgun (WGS) entry which is preliminary data.</text>
</comment>
<dbReference type="EMBL" id="VWXF01000004">
    <property type="protein sequence ID" value="NIF22460.1"/>
    <property type="molecule type" value="Genomic_DNA"/>
</dbReference>
<evidence type="ECO:0000313" key="2">
    <source>
        <dbReference type="EMBL" id="NIF22460.1"/>
    </source>
</evidence>
<proteinExistence type="predicted"/>